<sequence>MSVKDLLKEIEYCRNEMVYLASQSSLSNENVIAVSTKLDDLLNKYDDITTKKQ</sequence>
<organism evidence="1 2">
    <name type="scientific">Cytobacillus spartinae</name>
    <dbReference type="NCBI Taxonomy" id="3299023"/>
    <lineage>
        <taxon>Bacteria</taxon>
        <taxon>Bacillati</taxon>
        <taxon>Bacillota</taxon>
        <taxon>Bacilli</taxon>
        <taxon>Bacillales</taxon>
        <taxon>Bacillaceae</taxon>
        <taxon>Cytobacillus</taxon>
    </lineage>
</organism>
<protein>
    <submittedName>
        <fullName evidence="1">Spo0E family sporulation regulatory protein-aspartic acid phosphatase</fullName>
    </submittedName>
</protein>
<name>A0ABW6KIY7_9BACI</name>
<dbReference type="RefSeq" id="WP_389365406.1">
    <property type="nucleotide sequence ID" value="NZ_JBIACK010000029.1"/>
</dbReference>
<reference evidence="1 2" key="1">
    <citation type="submission" date="2024-08" db="EMBL/GenBank/DDBJ databases">
        <title>Two novel Cytobacillus novel species.</title>
        <authorList>
            <person name="Liu G."/>
        </authorList>
    </citation>
    <scope>NUCLEOTIDE SEQUENCE [LARGE SCALE GENOMIC DNA]</scope>
    <source>
        <strain evidence="1 2">FJAT-54145</strain>
    </source>
</reference>
<dbReference type="Proteomes" id="UP001601059">
    <property type="component" value="Unassembled WGS sequence"/>
</dbReference>
<accession>A0ABW6KIY7</accession>
<dbReference type="InterPro" id="IPR037208">
    <property type="entry name" value="Spo0E-like_sf"/>
</dbReference>
<gene>
    <name evidence="1" type="ORF">ACFYKX_27060</name>
</gene>
<dbReference type="InterPro" id="IPR036638">
    <property type="entry name" value="HLH_DNA-bd_sf"/>
</dbReference>
<dbReference type="Pfam" id="PF09388">
    <property type="entry name" value="SpoOE-like"/>
    <property type="match status" value="1"/>
</dbReference>
<comment type="caution">
    <text evidence="1">The sequence shown here is derived from an EMBL/GenBank/DDBJ whole genome shotgun (WGS) entry which is preliminary data.</text>
</comment>
<dbReference type="SUPFAM" id="SSF140500">
    <property type="entry name" value="BAS1536-like"/>
    <property type="match status" value="1"/>
</dbReference>
<proteinExistence type="predicted"/>
<evidence type="ECO:0000313" key="2">
    <source>
        <dbReference type="Proteomes" id="UP001601059"/>
    </source>
</evidence>
<dbReference type="InterPro" id="IPR018540">
    <property type="entry name" value="Spo0E-like"/>
</dbReference>
<dbReference type="Gene3D" id="4.10.280.10">
    <property type="entry name" value="Helix-loop-helix DNA-binding domain"/>
    <property type="match status" value="1"/>
</dbReference>
<keyword evidence="2" id="KW-1185">Reference proteome</keyword>
<evidence type="ECO:0000313" key="1">
    <source>
        <dbReference type="EMBL" id="MFE8704218.1"/>
    </source>
</evidence>
<dbReference type="EMBL" id="JBIACK010000029">
    <property type="protein sequence ID" value="MFE8704218.1"/>
    <property type="molecule type" value="Genomic_DNA"/>
</dbReference>